<feature type="chain" id="PRO_5038356305" evidence="1">
    <location>
        <begin position="33"/>
        <end position="337"/>
    </location>
</feature>
<organism evidence="3 4">
    <name type="scientific">Nocardioides zeae</name>
    <dbReference type="NCBI Taxonomy" id="1457234"/>
    <lineage>
        <taxon>Bacteria</taxon>
        <taxon>Bacillati</taxon>
        <taxon>Actinomycetota</taxon>
        <taxon>Actinomycetes</taxon>
        <taxon>Propionibacteriales</taxon>
        <taxon>Nocardioidaceae</taxon>
        <taxon>Nocardioides</taxon>
    </lineage>
</organism>
<dbReference type="Gene3D" id="3.40.190.10">
    <property type="entry name" value="Periplasmic binding protein-like II"/>
    <property type="match status" value="1"/>
</dbReference>
<keyword evidence="1" id="KW-0732">Signal</keyword>
<dbReference type="EMBL" id="JAAGXA010000001">
    <property type="protein sequence ID" value="NEN77089.1"/>
    <property type="molecule type" value="Genomic_DNA"/>
</dbReference>
<dbReference type="RefSeq" id="WP_163770417.1">
    <property type="nucleotide sequence ID" value="NZ_JAAGXA010000001.1"/>
</dbReference>
<dbReference type="Pfam" id="PF04069">
    <property type="entry name" value="OpuAC"/>
    <property type="match status" value="1"/>
</dbReference>
<proteinExistence type="predicted"/>
<dbReference type="CDD" id="cd13611">
    <property type="entry name" value="PBP2_YehZ"/>
    <property type="match status" value="1"/>
</dbReference>
<dbReference type="SUPFAM" id="SSF53850">
    <property type="entry name" value="Periplasmic binding protein-like II"/>
    <property type="match status" value="1"/>
</dbReference>
<comment type="caution">
    <text evidence="3">The sequence shown here is derived from an EMBL/GenBank/DDBJ whole genome shotgun (WGS) entry which is preliminary data.</text>
</comment>
<reference evidence="3 4" key="1">
    <citation type="journal article" date="2014" name="Int. J. Syst. Evol. Microbiol.">
        <title>Nocardioides zeae sp. nov., isolated from the stem of Zea mays.</title>
        <authorList>
            <person name="Glaeser S.P."/>
            <person name="McInroy J.A."/>
            <person name="Busse H.J."/>
            <person name="Kampfer P."/>
        </authorList>
    </citation>
    <scope>NUCLEOTIDE SEQUENCE [LARGE SCALE GENOMIC DNA]</scope>
    <source>
        <strain evidence="3 4">JCM 30728</strain>
    </source>
</reference>
<evidence type="ECO:0000313" key="4">
    <source>
        <dbReference type="Proteomes" id="UP000468687"/>
    </source>
</evidence>
<dbReference type="PROSITE" id="PS51257">
    <property type="entry name" value="PROKAR_LIPOPROTEIN"/>
    <property type="match status" value="1"/>
</dbReference>
<evidence type="ECO:0000259" key="2">
    <source>
        <dbReference type="Pfam" id="PF04069"/>
    </source>
</evidence>
<evidence type="ECO:0000313" key="3">
    <source>
        <dbReference type="EMBL" id="NEN77089.1"/>
    </source>
</evidence>
<dbReference type="GO" id="GO:0022857">
    <property type="term" value="F:transmembrane transporter activity"/>
    <property type="evidence" value="ECO:0007669"/>
    <property type="project" value="InterPro"/>
</dbReference>
<sequence>MARTSTRTARRLAAGAAALVATGALLSGCALGTAGGYVPTGDLTGDLADFDGALDGAEITVGSKNFNENVILGKMAIILLRSAGAEVTDLTNIPGSAAARQAQTDGQIDAMWEYTGTGWITYLGEAEPIPDEQEQYEAVRDADLEQNQLVWLPPAPMNNTYAFAMNPEVTQRLGIESMSQIADLPVEERTFCVESEFTNRPDGLPGMLETYGIPLDQPDGTPESNLRTYQTGAIYDATARGECNFGEVFTTDGRILALDLTVLEDDQEYFPKYNVSLVLREETAEEHPEIKELMAPVTEELTDEVLLELNARVDVEGEEPAEVAYQWLEEQGFVESP</sequence>
<feature type="domain" description="ABC-type glycine betaine transport system substrate-binding" evidence="2">
    <location>
        <begin position="58"/>
        <end position="330"/>
    </location>
</feature>
<feature type="signal peptide" evidence="1">
    <location>
        <begin position="1"/>
        <end position="32"/>
    </location>
</feature>
<dbReference type="Gene3D" id="3.40.190.120">
    <property type="entry name" value="Osmoprotection protein (prox), domain 2"/>
    <property type="match status" value="1"/>
</dbReference>
<name>A0A6P0HEA2_9ACTN</name>
<dbReference type="InterPro" id="IPR007210">
    <property type="entry name" value="ABC_Gly_betaine_transp_sub-bd"/>
</dbReference>
<evidence type="ECO:0000256" key="1">
    <source>
        <dbReference type="SAM" id="SignalP"/>
    </source>
</evidence>
<dbReference type="AlphaFoldDB" id="A0A6P0HEA2"/>
<dbReference type="GO" id="GO:0043190">
    <property type="term" value="C:ATP-binding cassette (ABC) transporter complex"/>
    <property type="evidence" value="ECO:0007669"/>
    <property type="project" value="InterPro"/>
</dbReference>
<protein>
    <submittedName>
        <fullName evidence="3">Glycine betaine ABC transporter substrate-binding protein</fullName>
    </submittedName>
</protein>
<gene>
    <name evidence="3" type="ORF">G3T38_02235</name>
</gene>
<dbReference type="Proteomes" id="UP000468687">
    <property type="component" value="Unassembled WGS sequence"/>
</dbReference>
<accession>A0A6P0HEA2</accession>
<keyword evidence="4" id="KW-1185">Reference proteome</keyword>